<organism evidence="2">
    <name type="scientific">Dichomitus squalens</name>
    <dbReference type="NCBI Taxonomy" id="114155"/>
    <lineage>
        <taxon>Eukaryota</taxon>
        <taxon>Fungi</taxon>
        <taxon>Dikarya</taxon>
        <taxon>Basidiomycota</taxon>
        <taxon>Agaricomycotina</taxon>
        <taxon>Agaricomycetes</taxon>
        <taxon>Polyporales</taxon>
        <taxon>Polyporaceae</taxon>
        <taxon>Dichomitus</taxon>
    </lineage>
</organism>
<feature type="compositionally biased region" description="Basic and acidic residues" evidence="1">
    <location>
        <begin position="120"/>
        <end position="142"/>
    </location>
</feature>
<dbReference type="EMBL" id="ML143453">
    <property type="protein sequence ID" value="TBU25961.1"/>
    <property type="molecule type" value="Genomic_DNA"/>
</dbReference>
<dbReference type="AlphaFoldDB" id="A0A4Q9MIY5"/>
<sequence length="142" mass="15270">MPMGTGSLLLTAARHGKGHSNRAIRCLLDSKVTSAPLICVMVPLRSSDFSPPLAPRSEPNSSWSQQSSSYTSGSKDMDNQGPHHARRNQNLVGSVMASDDVIILSAIAHQAESNCQSKTSSDHCKAQSSESKHTNAERLKRT</sequence>
<feature type="region of interest" description="Disordered" evidence="1">
    <location>
        <begin position="48"/>
        <end position="92"/>
    </location>
</feature>
<feature type="compositionally biased region" description="Low complexity" evidence="1">
    <location>
        <begin position="57"/>
        <end position="74"/>
    </location>
</feature>
<proteinExistence type="predicted"/>
<evidence type="ECO:0000256" key="1">
    <source>
        <dbReference type="SAM" id="MobiDB-lite"/>
    </source>
</evidence>
<dbReference type="Proteomes" id="UP000292957">
    <property type="component" value="Unassembled WGS sequence"/>
</dbReference>
<name>A0A4Q9MIY5_9APHY</name>
<gene>
    <name evidence="2" type="ORF">BD311DRAFT_469178</name>
</gene>
<evidence type="ECO:0000313" key="2">
    <source>
        <dbReference type="EMBL" id="TBU25961.1"/>
    </source>
</evidence>
<accession>A0A4Q9MIY5</accession>
<reference evidence="2" key="1">
    <citation type="submission" date="2019-01" db="EMBL/GenBank/DDBJ databases">
        <title>Draft genome sequences of three monokaryotic isolates of the white-rot basidiomycete fungus Dichomitus squalens.</title>
        <authorList>
            <consortium name="DOE Joint Genome Institute"/>
            <person name="Lopez S.C."/>
            <person name="Andreopoulos B."/>
            <person name="Pangilinan J."/>
            <person name="Lipzen A."/>
            <person name="Riley R."/>
            <person name="Ahrendt S."/>
            <person name="Ng V."/>
            <person name="Barry K."/>
            <person name="Daum C."/>
            <person name="Grigoriev I.V."/>
            <person name="Hilden K.S."/>
            <person name="Makela M.R."/>
            <person name="de Vries R.P."/>
        </authorList>
    </citation>
    <scope>NUCLEOTIDE SEQUENCE [LARGE SCALE GENOMIC DNA]</scope>
    <source>
        <strain evidence="2">OM18370.1</strain>
    </source>
</reference>
<feature type="region of interest" description="Disordered" evidence="1">
    <location>
        <begin position="114"/>
        <end position="142"/>
    </location>
</feature>
<protein>
    <submittedName>
        <fullName evidence="2">Uncharacterized protein</fullName>
    </submittedName>
</protein>